<evidence type="ECO:0000313" key="3">
    <source>
        <dbReference type="Proteomes" id="UP000622552"/>
    </source>
</evidence>
<feature type="transmembrane region" description="Helical" evidence="1">
    <location>
        <begin position="6"/>
        <end position="24"/>
    </location>
</feature>
<feature type="transmembrane region" description="Helical" evidence="1">
    <location>
        <begin position="36"/>
        <end position="60"/>
    </location>
</feature>
<protein>
    <recommendedName>
        <fullName evidence="4">DUF4097 family beta strand repeat protein</fullName>
    </recommendedName>
</protein>
<feature type="transmembrane region" description="Helical" evidence="1">
    <location>
        <begin position="290"/>
        <end position="311"/>
    </location>
</feature>
<organism evidence="2 3">
    <name type="scientific">Longispora fulva</name>
    <dbReference type="NCBI Taxonomy" id="619741"/>
    <lineage>
        <taxon>Bacteria</taxon>
        <taxon>Bacillati</taxon>
        <taxon>Actinomycetota</taxon>
        <taxon>Actinomycetes</taxon>
        <taxon>Micromonosporales</taxon>
        <taxon>Micromonosporaceae</taxon>
        <taxon>Longispora</taxon>
    </lineage>
</organism>
<dbReference type="RefSeq" id="WP_197004093.1">
    <property type="nucleotide sequence ID" value="NZ_BONS01000022.1"/>
</dbReference>
<dbReference type="AlphaFoldDB" id="A0A8J7GQU2"/>
<dbReference type="InterPro" id="IPR046862">
    <property type="entry name" value="Rhomboid_2"/>
</dbReference>
<evidence type="ECO:0000313" key="2">
    <source>
        <dbReference type="EMBL" id="MBG6137204.1"/>
    </source>
</evidence>
<name>A0A8J7GQU2_9ACTN</name>
<keyword evidence="1" id="KW-0812">Transmembrane</keyword>
<comment type="caution">
    <text evidence="2">The sequence shown here is derived from an EMBL/GenBank/DDBJ whole genome shotgun (WGS) entry which is preliminary data.</text>
</comment>
<evidence type="ECO:0008006" key="4">
    <source>
        <dbReference type="Google" id="ProtNLM"/>
    </source>
</evidence>
<sequence>MLPLTEIALLAAAMLLVVALRRHWRFTGPLRSAARWLWAWASANPASAVLWCLVVLHAVMVAELPSALRDEVLRVHSTNPQQLGSHPVSALLTSALWVEPSDVPFITLLTLLVLAPAERWLGGWRAVGVFFAGHVIASRLIAPSLLGDPELRHVVDVGISYGGLCLAALLTYRIRSWTWRISAMITLPTLVGLSGGLFDWWTNDGHLVAVFLGFSLWPVTQATSVRARFSGPWIQPPGYADLPLPRVTPRFRRLALVALFVLAAVVYAWRPGSSVTTGIRDYQVPAERVTALRVLASGGGITVVAGAPGVIRVTETLRHDRARPYTSHATNAAGELVLESGGCGFSIIAWFDREKCTVNYRVEVPAALPVRLESNGGKVSLDGLAGAVEVHADGGAVRAANLRSTTFSAHADGGKLDVGFSGVPDLVDLSGDGGSVTVRLPDAAYAVDAGTEADGTRADVSVRVDPASPHRIRAHSSGSRVTVAYL</sequence>
<feature type="transmembrane region" description="Helical" evidence="1">
    <location>
        <begin position="154"/>
        <end position="174"/>
    </location>
</feature>
<keyword evidence="3" id="KW-1185">Reference proteome</keyword>
<proteinExistence type="predicted"/>
<dbReference type="Proteomes" id="UP000622552">
    <property type="component" value="Unassembled WGS sequence"/>
</dbReference>
<feature type="transmembrane region" description="Helical" evidence="1">
    <location>
        <begin position="122"/>
        <end position="142"/>
    </location>
</feature>
<dbReference type="EMBL" id="JADOUF010000001">
    <property type="protein sequence ID" value="MBG6137204.1"/>
    <property type="molecule type" value="Genomic_DNA"/>
</dbReference>
<dbReference type="Pfam" id="PF20401">
    <property type="entry name" value="Rhomboid_2"/>
    <property type="match status" value="1"/>
</dbReference>
<keyword evidence="1" id="KW-0472">Membrane</keyword>
<reference evidence="2" key="1">
    <citation type="submission" date="2020-11" db="EMBL/GenBank/DDBJ databases">
        <title>Sequencing the genomes of 1000 actinobacteria strains.</title>
        <authorList>
            <person name="Klenk H.-P."/>
        </authorList>
    </citation>
    <scope>NUCLEOTIDE SEQUENCE</scope>
    <source>
        <strain evidence="2">DSM 45356</strain>
    </source>
</reference>
<feature type="transmembrane region" description="Helical" evidence="1">
    <location>
        <begin position="181"/>
        <end position="201"/>
    </location>
</feature>
<feature type="transmembrane region" description="Helical" evidence="1">
    <location>
        <begin position="254"/>
        <end position="270"/>
    </location>
</feature>
<gene>
    <name evidence="2" type="ORF">IW245_003398</name>
</gene>
<feature type="transmembrane region" description="Helical" evidence="1">
    <location>
        <begin position="95"/>
        <end position="115"/>
    </location>
</feature>
<accession>A0A8J7GQU2</accession>
<evidence type="ECO:0000256" key="1">
    <source>
        <dbReference type="SAM" id="Phobius"/>
    </source>
</evidence>
<keyword evidence="1" id="KW-1133">Transmembrane helix</keyword>